<dbReference type="OrthoDB" id="500593at2"/>
<reference evidence="1 2" key="1">
    <citation type="submission" date="2018-03" db="EMBL/GenBank/DDBJ databases">
        <title>Genomic Encyclopedia of Archaeal and Bacterial Type Strains, Phase II (KMG-II): from individual species to whole genera.</title>
        <authorList>
            <person name="Goeker M."/>
        </authorList>
    </citation>
    <scope>NUCLEOTIDE SEQUENCE [LARGE SCALE GENOMIC DNA]</scope>
    <source>
        <strain evidence="1 2">DSM 100212</strain>
    </source>
</reference>
<evidence type="ECO:0000313" key="1">
    <source>
        <dbReference type="EMBL" id="PRY88725.1"/>
    </source>
</evidence>
<dbReference type="Gene3D" id="2.40.10.10">
    <property type="entry name" value="Trypsin-like serine proteases"/>
    <property type="match status" value="2"/>
</dbReference>
<organism evidence="1 2">
    <name type="scientific">Donghicola tyrosinivorans</name>
    <dbReference type="NCBI Taxonomy" id="1652492"/>
    <lineage>
        <taxon>Bacteria</taxon>
        <taxon>Pseudomonadati</taxon>
        <taxon>Pseudomonadota</taxon>
        <taxon>Alphaproteobacteria</taxon>
        <taxon>Rhodobacterales</taxon>
        <taxon>Roseobacteraceae</taxon>
        <taxon>Donghicola</taxon>
    </lineage>
</organism>
<dbReference type="PRINTS" id="PR01774">
    <property type="entry name" value="EXFOLTOXIN"/>
</dbReference>
<dbReference type="PANTHER" id="PTHR14389">
    <property type="entry name" value="SI:CH1073-475A24.1"/>
    <property type="match status" value="1"/>
</dbReference>
<dbReference type="GO" id="GO:0006508">
    <property type="term" value="P:proteolysis"/>
    <property type="evidence" value="ECO:0007669"/>
    <property type="project" value="InterPro"/>
</dbReference>
<dbReference type="RefSeq" id="WP_106264833.1">
    <property type="nucleotide sequence ID" value="NZ_PVTQ01000007.1"/>
</dbReference>
<dbReference type="AlphaFoldDB" id="A0A2T0WPW1"/>
<dbReference type="GO" id="GO:0004252">
    <property type="term" value="F:serine-type endopeptidase activity"/>
    <property type="evidence" value="ECO:0007669"/>
    <property type="project" value="InterPro"/>
</dbReference>
<dbReference type="InterPro" id="IPR043504">
    <property type="entry name" value="Peptidase_S1_PA_chymotrypsin"/>
</dbReference>
<accession>A0A2T0WPW1</accession>
<comment type="caution">
    <text evidence="1">The sequence shown here is derived from an EMBL/GenBank/DDBJ whole genome shotgun (WGS) entry which is preliminary data.</text>
</comment>
<dbReference type="PANTHER" id="PTHR14389:SF3">
    <property type="entry name" value="PROTEIN FAM111A-LIKE"/>
    <property type="match status" value="1"/>
</dbReference>
<dbReference type="Proteomes" id="UP000238392">
    <property type="component" value="Unassembled WGS sequence"/>
</dbReference>
<protein>
    <submittedName>
        <fullName evidence="1">V8-like Glu-specific endopeptidase</fullName>
    </submittedName>
</protein>
<dbReference type="InterPro" id="IPR008353">
    <property type="entry name" value="Peptidase_S1B_tx"/>
</dbReference>
<keyword evidence="2" id="KW-1185">Reference proteome</keyword>
<dbReference type="InterPro" id="IPR009003">
    <property type="entry name" value="Peptidase_S1_PA"/>
</dbReference>
<evidence type="ECO:0000313" key="2">
    <source>
        <dbReference type="Proteomes" id="UP000238392"/>
    </source>
</evidence>
<dbReference type="SUPFAM" id="SSF50494">
    <property type="entry name" value="Trypsin-like serine proteases"/>
    <property type="match status" value="1"/>
</dbReference>
<name>A0A2T0WPW1_9RHOB</name>
<sequence>MKISELKDRQSAKVIDRFSRVVDRIQSTEDRIRQRIHAMEMGRFSESMTPKAIIPEPKEITDLFLAERVLGPTNDILSIEFLEEGLIAKRPVGRIRHRGGSFGTGFLVGQGLVMTAAHVLPTDADAAAAVFEMDAEEQQIGGVRAQSVYHLHPQKFYFVDHDYDVAIVAAEDFSRQLAPLESYGWFVLDGWEEKISPPAPISIIQHPRGQLKKLVVHNSRFIQCGAEAEDDRYCWYTGDTEPGSSGAPVFDPQWNLLALHHRAVPKTNERGELVDAAGEVIRMRASEVESMDDLHNNKEVVFIANQGVRKSRIFKMLENSQLDLPAHEEIRKQLLDFWQKPGCQAMARGAAIENLFRKV</sequence>
<proteinExistence type="predicted"/>
<dbReference type="Pfam" id="PF13365">
    <property type="entry name" value="Trypsin_2"/>
    <property type="match status" value="1"/>
</dbReference>
<dbReference type="EMBL" id="PVTQ01000007">
    <property type="protein sequence ID" value="PRY88725.1"/>
    <property type="molecule type" value="Genomic_DNA"/>
</dbReference>
<gene>
    <name evidence="1" type="ORF">CLV74_10767</name>
</gene>